<dbReference type="InterPro" id="IPR012902">
    <property type="entry name" value="N_methyl_site"/>
</dbReference>
<gene>
    <name evidence="2" type="ORF">J2Z35_001159</name>
</gene>
<dbReference type="Pfam" id="PF07963">
    <property type="entry name" value="N_methyl"/>
    <property type="match status" value="1"/>
</dbReference>
<dbReference type="PROSITE" id="PS00409">
    <property type="entry name" value="PROKAR_NTER_METHYL"/>
    <property type="match status" value="1"/>
</dbReference>
<evidence type="ECO:0000313" key="2">
    <source>
        <dbReference type="EMBL" id="MBP2027365.1"/>
    </source>
</evidence>
<dbReference type="RefSeq" id="WP_209660397.1">
    <property type="nucleotide sequence ID" value="NZ_JAGGLI010000010.1"/>
</dbReference>
<feature type="transmembrane region" description="Helical" evidence="1">
    <location>
        <begin position="12"/>
        <end position="37"/>
    </location>
</feature>
<dbReference type="NCBIfam" id="TIGR02532">
    <property type="entry name" value="IV_pilin_GFxxxE"/>
    <property type="match status" value="1"/>
</dbReference>
<keyword evidence="1" id="KW-0472">Membrane</keyword>
<comment type="caution">
    <text evidence="2">The sequence shown here is derived from an EMBL/GenBank/DDBJ whole genome shotgun (WGS) entry which is preliminary data.</text>
</comment>
<proteinExistence type="predicted"/>
<sequence>MKKLKGLTLIELIVSIAILGIILVMAITTFSSAYVWITQSGNRTEKIFYEQNKIESMVEDRKGNTFLEMIISFFGSSDIKVRGGLSNTDNLTTFLSKIPAISKLEVDSEGHLYGQSPNVIVLSIETINIPKGTNLIVEILNQRGESLDNPIKTEVILNDVTVSVENEDIGNINVILNLPKEYDKQIKPGIYNISISPENEGSLLLANPYKKNYVVYPISKVAVGNNGSIWTSGDGIKWYKINQNLATGDFKSIVYGGKMDEKKFVAVGVSGAIIYSYDGLNWSKVNGIANDTEINKVIYTDSETNFFIGIGKKGSNGVILISGDGISWSYLENQEIQNSTNFIDADWNNISKSLLLTGEGEGEVTLGILEKKDLNEWEYDWIDTGISDPAFKDFDNIISSKSEDMFIMTKANASGYAAIGRYGLNSEGKYSFNWDEIAENVKIGKVLDLLSFSDTTILVDENGKFYKRTESGEKFIWEKAIEIPDLVVKGSDELELTSSGNTLTVAFSKSIYRLIYDEASESFKWENVIFNPSNPSYEINSIAGK</sequence>
<dbReference type="InterPro" id="IPR036278">
    <property type="entry name" value="Sialidase_sf"/>
</dbReference>
<organism evidence="2 3">
    <name type="scientific">Acetoanaerobium pronyense</name>
    <dbReference type="NCBI Taxonomy" id="1482736"/>
    <lineage>
        <taxon>Bacteria</taxon>
        <taxon>Bacillati</taxon>
        <taxon>Bacillota</taxon>
        <taxon>Clostridia</taxon>
        <taxon>Peptostreptococcales</taxon>
        <taxon>Filifactoraceae</taxon>
        <taxon>Acetoanaerobium</taxon>
    </lineage>
</organism>
<dbReference type="Proteomes" id="UP001314903">
    <property type="component" value="Unassembled WGS sequence"/>
</dbReference>
<evidence type="ECO:0000313" key="3">
    <source>
        <dbReference type="Proteomes" id="UP001314903"/>
    </source>
</evidence>
<evidence type="ECO:0000256" key="1">
    <source>
        <dbReference type="SAM" id="Phobius"/>
    </source>
</evidence>
<reference evidence="2 3" key="1">
    <citation type="submission" date="2021-03" db="EMBL/GenBank/DDBJ databases">
        <title>Genomic Encyclopedia of Type Strains, Phase IV (KMG-IV): sequencing the most valuable type-strain genomes for metagenomic binning, comparative biology and taxonomic classification.</title>
        <authorList>
            <person name="Goeker M."/>
        </authorList>
    </citation>
    <scope>NUCLEOTIDE SEQUENCE [LARGE SCALE GENOMIC DNA]</scope>
    <source>
        <strain evidence="2 3">DSM 27512</strain>
    </source>
</reference>
<protein>
    <submittedName>
        <fullName evidence="2">Prepilin-type N-terminal cleavage/methylation domain-containing protein</fullName>
    </submittedName>
</protein>
<keyword evidence="3" id="KW-1185">Reference proteome</keyword>
<keyword evidence="1" id="KW-0812">Transmembrane</keyword>
<dbReference type="EMBL" id="JAGGLI010000010">
    <property type="protein sequence ID" value="MBP2027365.1"/>
    <property type="molecule type" value="Genomic_DNA"/>
</dbReference>
<keyword evidence="1" id="KW-1133">Transmembrane helix</keyword>
<dbReference type="SUPFAM" id="SSF50939">
    <property type="entry name" value="Sialidases"/>
    <property type="match status" value="1"/>
</dbReference>
<name>A0ABS4KHX2_9FIRM</name>
<accession>A0ABS4KHX2</accession>